<accession>A0AAV0NJP2</accession>
<dbReference type="SUPFAM" id="SSF81383">
    <property type="entry name" value="F-box domain"/>
    <property type="match status" value="1"/>
</dbReference>
<proteinExistence type="predicted"/>
<sequence>MELGESTPDRISNVPSNAIEQILTLLPIKDAARTSILSRNWRHHWRSIPQLVFDGSFAPHPNTGPYLPDEKKVLVDIYEALLVHDGRVTKFELSIPGFSEDCQQIYKLIPHLASKGVQELALRFSVGQIKLPSSLFTACHLTVLKLQHCSVGAPSCFVGFRKLVILELKHVIMPEDFLQNLLPVCPLLEELRFFNSSRQKYVLNAPSLKVFIFHPHVSGSEFMLQHAPVLSVLSLPNGLRFKDWFAEFASLPALRKLTFGISSLKFSDVGNAAYKLTTTVYQLNVVEITRLLLDNLPQARLLIWLIMSSPSLQKLTVRLGTSIAQPSSEVINSLQELLEAEDRPGVCCLQHLEELHIQGGQGTRVELDLVRFVMATAPQLRVISIKCAVNLSVDKILKFSSELLSYKRISKDAVVKYVYER</sequence>
<dbReference type="PANTHER" id="PTHR31639:SF70">
    <property type="entry name" value="FBD DOMAIN-CONTAINING PROTEIN"/>
    <property type="match status" value="1"/>
</dbReference>
<name>A0AAV0NJP2_9ROSI</name>
<dbReference type="InterPro" id="IPR053781">
    <property type="entry name" value="F-box_AtFBL13-like"/>
</dbReference>
<organism evidence="2 3">
    <name type="scientific">Linum tenue</name>
    <dbReference type="NCBI Taxonomy" id="586396"/>
    <lineage>
        <taxon>Eukaryota</taxon>
        <taxon>Viridiplantae</taxon>
        <taxon>Streptophyta</taxon>
        <taxon>Embryophyta</taxon>
        <taxon>Tracheophyta</taxon>
        <taxon>Spermatophyta</taxon>
        <taxon>Magnoliopsida</taxon>
        <taxon>eudicotyledons</taxon>
        <taxon>Gunneridae</taxon>
        <taxon>Pentapetalae</taxon>
        <taxon>rosids</taxon>
        <taxon>fabids</taxon>
        <taxon>Malpighiales</taxon>
        <taxon>Linaceae</taxon>
        <taxon>Linum</taxon>
    </lineage>
</organism>
<protein>
    <recommendedName>
        <fullName evidence="1">F-box domain-containing protein</fullName>
    </recommendedName>
</protein>
<evidence type="ECO:0000259" key="1">
    <source>
        <dbReference type="PROSITE" id="PS50181"/>
    </source>
</evidence>
<reference evidence="2" key="1">
    <citation type="submission" date="2022-08" db="EMBL/GenBank/DDBJ databases">
        <authorList>
            <person name="Gutierrez-Valencia J."/>
        </authorList>
    </citation>
    <scope>NUCLEOTIDE SEQUENCE</scope>
</reference>
<dbReference type="AlphaFoldDB" id="A0AAV0NJP2"/>
<evidence type="ECO:0000313" key="3">
    <source>
        <dbReference type="Proteomes" id="UP001154282"/>
    </source>
</evidence>
<comment type="caution">
    <text evidence="2">The sequence shown here is derived from an EMBL/GenBank/DDBJ whole genome shotgun (WGS) entry which is preliminary data.</text>
</comment>
<dbReference type="PANTHER" id="PTHR31639">
    <property type="entry name" value="F-BOX PROTEIN-LIKE"/>
    <property type="match status" value="1"/>
</dbReference>
<dbReference type="Proteomes" id="UP001154282">
    <property type="component" value="Unassembled WGS sequence"/>
</dbReference>
<dbReference type="Gene3D" id="3.80.10.10">
    <property type="entry name" value="Ribonuclease Inhibitor"/>
    <property type="match status" value="1"/>
</dbReference>
<dbReference type="Pfam" id="PF24758">
    <property type="entry name" value="LRR_At5g56370"/>
    <property type="match status" value="1"/>
</dbReference>
<dbReference type="InterPro" id="IPR036047">
    <property type="entry name" value="F-box-like_dom_sf"/>
</dbReference>
<dbReference type="InterPro" id="IPR055411">
    <property type="entry name" value="LRR_FXL15/At3g58940/PEG3-like"/>
</dbReference>
<keyword evidence="3" id="KW-1185">Reference proteome</keyword>
<dbReference type="CDD" id="cd22160">
    <property type="entry name" value="F-box_AtFBL13-like"/>
    <property type="match status" value="1"/>
</dbReference>
<dbReference type="EMBL" id="CAMGYJ010000008">
    <property type="protein sequence ID" value="CAI0458599.1"/>
    <property type="molecule type" value="Genomic_DNA"/>
</dbReference>
<gene>
    <name evidence="2" type="ORF">LITE_LOCUS33615</name>
</gene>
<feature type="domain" description="F-box" evidence="1">
    <location>
        <begin position="8"/>
        <end position="42"/>
    </location>
</feature>
<dbReference type="InterPro" id="IPR001810">
    <property type="entry name" value="F-box_dom"/>
</dbReference>
<dbReference type="PROSITE" id="PS50181">
    <property type="entry name" value="FBOX"/>
    <property type="match status" value="1"/>
</dbReference>
<evidence type="ECO:0000313" key="2">
    <source>
        <dbReference type="EMBL" id="CAI0458599.1"/>
    </source>
</evidence>
<dbReference type="Pfam" id="PF00646">
    <property type="entry name" value="F-box"/>
    <property type="match status" value="1"/>
</dbReference>
<dbReference type="InterPro" id="IPR032675">
    <property type="entry name" value="LRR_dom_sf"/>
</dbReference>
<dbReference type="SUPFAM" id="SSF52047">
    <property type="entry name" value="RNI-like"/>
    <property type="match status" value="1"/>
</dbReference>